<dbReference type="EMBL" id="WMBQ01000002">
    <property type="protein sequence ID" value="MTD95788.1"/>
    <property type="molecule type" value="Genomic_DNA"/>
</dbReference>
<dbReference type="Proteomes" id="UP000440694">
    <property type="component" value="Unassembled WGS sequence"/>
</dbReference>
<dbReference type="PANTHER" id="PTHR46268">
    <property type="entry name" value="STRESS RESPONSE PROTEIN NHAX"/>
    <property type="match status" value="1"/>
</dbReference>
<dbReference type="SUPFAM" id="SSF52402">
    <property type="entry name" value="Adenine nucleotide alpha hydrolases-like"/>
    <property type="match status" value="1"/>
</dbReference>
<keyword evidence="4" id="KW-1185">Reference proteome</keyword>
<dbReference type="AlphaFoldDB" id="A0A6I3KNA1"/>
<comment type="caution">
    <text evidence="3">The sequence shown here is derived from an EMBL/GenBank/DDBJ whole genome shotgun (WGS) entry which is preliminary data.</text>
</comment>
<name>A0A6I3KNA1_9HYPH</name>
<evidence type="ECO:0000313" key="3">
    <source>
        <dbReference type="EMBL" id="MTD95788.1"/>
    </source>
</evidence>
<dbReference type="PRINTS" id="PR01438">
    <property type="entry name" value="UNVRSLSTRESS"/>
</dbReference>
<reference evidence="3 4" key="1">
    <citation type="submission" date="2019-11" db="EMBL/GenBank/DDBJ databases">
        <title>Identification of a novel strain.</title>
        <authorList>
            <person name="Xu Q."/>
            <person name="Wang G."/>
        </authorList>
    </citation>
    <scope>NUCLEOTIDE SEQUENCE [LARGE SCALE GENOMIC DNA]</scope>
    <source>
        <strain evidence="4">xq</strain>
    </source>
</reference>
<dbReference type="PANTHER" id="PTHR46268:SF15">
    <property type="entry name" value="UNIVERSAL STRESS PROTEIN HP_0031"/>
    <property type="match status" value="1"/>
</dbReference>
<protein>
    <submittedName>
        <fullName evidence="3">Universal stress protein</fullName>
    </submittedName>
</protein>
<accession>A0A6I3KNA1</accession>
<evidence type="ECO:0000256" key="1">
    <source>
        <dbReference type="ARBA" id="ARBA00008791"/>
    </source>
</evidence>
<feature type="domain" description="UspA" evidence="2">
    <location>
        <begin position="1"/>
        <end position="145"/>
    </location>
</feature>
<gene>
    <name evidence="3" type="ORF">GIW81_15725</name>
</gene>
<organism evidence="3 4">
    <name type="scientific">Hyphomicrobium album</name>
    <dbReference type="NCBI Taxonomy" id="2665159"/>
    <lineage>
        <taxon>Bacteria</taxon>
        <taxon>Pseudomonadati</taxon>
        <taxon>Pseudomonadota</taxon>
        <taxon>Alphaproteobacteria</taxon>
        <taxon>Hyphomicrobiales</taxon>
        <taxon>Hyphomicrobiaceae</taxon>
        <taxon>Hyphomicrobium</taxon>
    </lineage>
</organism>
<evidence type="ECO:0000313" key="4">
    <source>
        <dbReference type="Proteomes" id="UP000440694"/>
    </source>
</evidence>
<evidence type="ECO:0000259" key="2">
    <source>
        <dbReference type="Pfam" id="PF00582"/>
    </source>
</evidence>
<dbReference type="InterPro" id="IPR006015">
    <property type="entry name" value="Universal_stress_UspA"/>
</dbReference>
<comment type="similarity">
    <text evidence="1">Belongs to the universal stress protein A family.</text>
</comment>
<proteinExistence type="inferred from homology"/>
<dbReference type="CDD" id="cd00293">
    <property type="entry name" value="USP-like"/>
    <property type="match status" value="1"/>
</dbReference>
<dbReference type="Gene3D" id="3.40.50.620">
    <property type="entry name" value="HUPs"/>
    <property type="match status" value="1"/>
</dbReference>
<dbReference type="InterPro" id="IPR014729">
    <property type="entry name" value="Rossmann-like_a/b/a_fold"/>
</dbReference>
<dbReference type="Pfam" id="PF00582">
    <property type="entry name" value="Usp"/>
    <property type="match status" value="1"/>
</dbReference>
<dbReference type="InterPro" id="IPR006016">
    <property type="entry name" value="UspA"/>
</dbReference>
<sequence>MYRNILIATDGSALGDKSVSTGVTLAKHLGATVTVVYVTEPWATDFPPELTKEPFWVKYNDACAARAATILDAAAQRAADVGVACAVRHVPNNYPADGILEAADACGCDLIIMSSHGRRGIARFVMGSQAQEVLVRTKLPVLICR</sequence>